<evidence type="ECO:0000256" key="2">
    <source>
        <dbReference type="SAM" id="Phobius"/>
    </source>
</evidence>
<evidence type="ECO:0000313" key="3">
    <source>
        <dbReference type="EMBL" id="SCD20104.1"/>
    </source>
</evidence>
<reference evidence="3 4" key="1">
    <citation type="submission" date="2016-08" db="EMBL/GenBank/DDBJ databases">
        <authorList>
            <person name="Seilhamer J.J."/>
        </authorList>
    </citation>
    <scope>NUCLEOTIDE SEQUENCE [LARGE SCALE GENOMIC DNA]</scope>
    <source>
        <strain evidence="3">M3/6</strain>
    </source>
</reference>
<protein>
    <submittedName>
        <fullName evidence="3">Putative membrane protein</fullName>
    </submittedName>
</protein>
<sequence length="391" mass="43955">MSQSCPLCGKTKTEEALFCDDCTRKIHTEYEVDIPKEIEIGSASVAEDLRVQEHVEDKKETGNHVKSEMTHVDKEPDVEPESGLEPDLKSEKTVMKKKKGIGVPLLFLLVITLLTGVFFVYNETIRKSNLDRSGWDAAVKTNSVEGYLAYMEAHPRGAHFDEAQAGLHRLKSEEAATWERMKETDNVTELRDFLDRHTDSPYTPLVRTRLDSLIWIGTLQMNTPESYSDYIMLAENGGIKGDYIAEAKKRYDLLSRAQSADITALDSIRVTIDGFFTALSALDHNGMIRYLAPTVYRFFNSGAATRERITGELLVTGAQTEGATLKFTPDIESVQYEVTSSNHYKVNVPLRKSYQKGGATEDVYGYIAHIELDTLFQIVSIFETKPYPEAP</sequence>
<keyword evidence="2" id="KW-1133">Transmembrane helix</keyword>
<proteinExistence type="predicted"/>
<dbReference type="AlphaFoldDB" id="A0A1R3T991"/>
<dbReference type="RefSeq" id="WP_076929858.1">
    <property type="nucleotide sequence ID" value="NZ_LT605205.1"/>
</dbReference>
<organism evidence="3 4">
    <name type="scientific">Proteiniphilum saccharofermentans</name>
    <dbReference type="NCBI Taxonomy" id="1642647"/>
    <lineage>
        <taxon>Bacteria</taxon>
        <taxon>Pseudomonadati</taxon>
        <taxon>Bacteroidota</taxon>
        <taxon>Bacteroidia</taxon>
        <taxon>Bacteroidales</taxon>
        <taxon>Dysgonomonadaceae</taxon>
        <taxon>Proteiniphilum</taxon>
    </lineage>
</organism>
<name>A0A1R3T991_9BACT</name>
<evidence type="ECO:0000313" key="4">
    <source>
        <dbReference type="Proteomes" id="UP000187464"/>
    </source>
</evidence>
<feature type="transmembrane region" description="Helical" evidence="2">
    <location>
        <begin position="101"/>
        <end position="121"/>
    </location>
</feature>
<keyword evidence="2" id="KW-0472">Membrane</keyword>
<feature type="compositionally biased region" description="Basic and acidic residues" evidence="1">
    <location>
        <begin position="55"/>
        <end position="77"/>
    </location>
</feature>
<dbReference type="STRING" id="1642647.PSM36_1281"/>
<accession>A0A1R3T991</accession>
<gene>
    <name evidence="3" type="ORF">PSM36_1281</name>
</gene>
<evidence type="ECO:0000256" key="1">
    <source>
        <dbReference type="SAM" id="MobiDB-lite"/>
    </source>
</evidence>
<dbReference type="EMBL" id="LT605205">
    <property type="protein sequence ID" value="SCD20104.1"/>
    <property type="molecule type" value="Genomic_DNA"/>
</dbReference>
<dbReference type="Proteomes" id="UP000187464">
    <property type="component" value="Chromosome I"/>
</dbReference>
<feature type="region of interest" description="Disordered" evidence="1">
    <location>
        <begin position="55"/>
        <end position="88"/>
    </location>
</feature>
<keyword evidence="2" id="KW-0812">Transmembrane</keyword>
<keyword evidence="4" id="KW-1185">Reference proteome</keyword>
<dbReference type="KEGG" id="psac:PSM36_1281"/>